<keyword evidence="3 8" id="KW-0375">Hydrogen ion transport</keyword>
<dbReference type="Pfam" id="PF00213">
    <property type="entry name" value="OSCP"/>
    <property type="match status" value="1"/>
</dbReference>
<dbReference type="SUPFAM" id="SSF47928">
    <property type="entry name" value="N-terminal domain of the delta subunit of the F1F0-ATP synthase"/>
    <property type="match status" value="1"/>
</dbReference>
<proteinExistence type="inferred from homology"/>
<evidence type="ECO:0000256" key="2">
    <source>
        <dbReference type="ARBA" id="ARBA00022448"/>
    </source>
</evidence>
<dbReference type="EMBL" id="NRHC01000090">
    <property type="protein sequence ID" value="RIY31492.1"/>
    <property type="molecule type" value="Genomic_DNA"/>
</dbReference>
<comment type="function">
    <text evidence="8">This protein is part of the stalk that links CF(0) to CF(1). It either transmits conformational changes from CF(0) to CF(1) or is implicated in proton conduction.</text>
</comment>
<comment type="subcellular location">
    <subcellularLocation>
        <location evidence="8">Cell membrane</location>
        <topology evidence="8">Peripheral membrane protein</topology>
    </subcellularLocation>
    <subcellularLocation>
        <location evidence="1">Membrane</location>
    </subcellularLocation>
</comment>
<dbReference type="Proteomes" id="UP000265691">
    <property type="component" value="Unassembled WGS sequence"/>
</dbReference>
<dbReference type="InterPro" id="IPR000711">
    <property type="entry name" value="ATPase_OSCP/dsu"/>
</dbReference>
<evidence type="ECO:0000256" key="8">
    <source>
        <dbReference type="HAMAP-Rule" id="MF_01416"/>
    </source>
</evidence>
<evidence type="ECO:0000256" key="7">
    <source>
        <dbReference type="ARBA" id="ARBA00023310"/>
    </source>
</evidence>
<evidence type="ECO:0000256" key="1">
    <source>
        <dbReference type="ARBA" id="ARBA00004370"/>
    </source>
</evidence>
<protein>
    <recommendedName>
        <fullName evidence="8">ATP synthase subunit delta</fullName>
    </recommendedName>
    <alternativeName>
        <fullName evidence="8">ATP synthase F(1) sector subunit delta</fullName>
    </alternativeName>
    <alternativeName>
        <fullName evidence="8">F-type ATPase subunit delta</fullName>
        <shortName evidence="8">F-ATPase subunit delta</shortName>
    </alternativeName>
</protein>
<name>A0A3A1XZN0_9GAMM</name>
<evidence type="ECO:0000256" key="3">
    <source>
        <dbReference type="ARBA" id="ARBA00022781"/>
    </source>
</evidence>
<dbReference type="HAMAP" id="MF_01416">
    <property type="entry name" value="ATP_synth_delta_bact"/>
    <property type="match status" value="1"/>
</dbReference>
<evidence type="ECO:0000256" key="6">
    <source>
        <dbReference type="ARBA" id="ARBA00023196"/>
    </source>
</evidence>
<keyword evidence="5 8" id="KW-0472">Membrane</keyword>
<comment type="function">
    <text evidence="8">F(1)F(0) ATP synthase produces ATP from ADP in the presence of a proton or sodium gradient. F-type ATPases consist of two structural domains, F(1) containing the extramembraneous catalytic core and F(0) containing the membrane proton channel, linked together by a central stalk and a peripheral stalk. During catalysis, ATP synthesis in the catalytic domain of F(1) is coupled via a rotary mechanism of the central stalk subunits to proton translocation.</text>
</comment>
<dbReference type="GO" id="GO:0046933">
    <property type="term" value="F:proton-transporting ATP synthase activity, rotational mechanism"/>
    <property type="evidence" value="ECO:0007669"/>
    <property type="project" value="UniProtKB-UniRule"/>
</dbReference>
<keyword evidence="4 8" id="KW-0406">Ion transport</keyword>
<dbReference type="InterPro" id="IPR020781">
    <property type="entry name" value="ATPase_OSCP/d_CS"/>
</dbReference>
<dbReference type="RefSeq" id="WP_119525564.1">
    <property type="nucleotide sequence ID" value="NZ_NRHC01000090.1"/>
</dbReference>
<evidence type="ECO:0000256" key="5">
    <source>
        <dbReference type="ARBA" id="ARBA00023136"/>
    </source>
</evidence>
<keyword evidence="2 8" id="KW-0813">Transport</keyword>
<keyword evidence="10" id="KW-1185">Reference proteome</keyword>
<dbReference type="PROSITE" id="PS00389">
    <property type="entry name" value="ATPASE_DELTA"/>
    <property type="match status" value="1"/>
</dbReference>
<evidence type="ECO:0000313" key="10">
    <source>
        <dbReference type="Proteomes" id="UP000265691"/>
    </source>
</evidence>
<reference evidence="9 10" key="1">
    <citation type="submission" date="2017-08" db="EMBL/GenBank/DDBJ databases">
        <title>Reclassification of Bisgaard taxon 37 and 44.</title>
        <authorList>
            <person name="Christensen H."/>
        </authorList>
    </citation>
    <scope>NUCLEOTIDE SEQUENCE [LARGE SCALE GENOMIC DNA]</scope>
    <source>
        <strain evidence="9 10">B96_3</strain>
    </source>
</reference>
<evidence type="ECO:0000313" key="9">
    <source>
        <dbReference type="EMBL" id="RIY31492.1"/>
    </source>
</evidence>
<accession>A0A3A1XZN0</accession>
<dbReference type="NCBIfam" id="NF004402">
    <property type="entry name" value="PRK05758.2-2"/>
    <property type="match status" value="1"/>
</dbReference>
<comment type="caution">
    <text evidence="9">The sequence shown here is derived from an EMBL/GenBank/DDBJ whole genome shotgun (WGS) entry which is preliminary data.</text>
</comment>
<dbReference type="InterPro" id="IPR026015">
    <property type="entry name" value="ATP_synth_OSCP/delta_N_sf"/>
</dbReference>
<keyword evidence="8" id="KW-1003">Cell membrane</keyword>
<dbReference type="GO" id="GO:0005886">
    <property type="term" value="C:plasma membrane"/>
    <property type="evidence" value="ECO:0007669"/>
    <property type="project" value="UniProtKB-SubCell"/>
</dbReference>
<dbReference type="GO" id="GO:0045259">
    <property type="term" value="C:proton-transporting ATP synthase complex"/>
    <property type="evidence" value="ECO:0007669"/>
    <property type="project" value="UniProtKB-KW"/>
</dbReference>
<sequence length="183" mass="20606">MENVTTVSRPYATAVFDYALEQSDKTSALNFWENVLLSLKVIMETDVAKELLTEHSEYQAEIKNFVLNVLPAELNTQEVSNFLSTVEEHLRFGYLPGIYDFFIKLRENYDLPTPVTVVSAKELNEEQLKQIGQSVAVKTGRAVKLKVEIDPSILSGIIIKSENFSIDCSGRKTLENLSAQLTK</sequence>
<comment type="similarity">
    <text evidence="8">Belongs to the ATPase delta chain family.</text>
</comment>
<dbReference type="OrthoDB" id="9816221at2"/>
<dbReference type="Gene3D" id="1.10.520.20">
    <property type="entry name" value="N-terminal domain of the delta subunit of the F1F0-ATP synthase"/>
    <property type="match status" value="1"/>
</dbReference>
<dbReference type="NCBIfam" id="TIGR01145">
    <property type="entry name" value="ATP_synt_delta"/>
    <property type="match status" value="1"/>
</dbReference>
<organism evidence="9 10">
    <name type="scientific">Psittacicella hinzii</name>
    <dbReference type="NCBI Taxonomy" id="2028575"/>
    <lineage>
        <taxon>Bacteria</taxon>
        <taxon>Pseudomonadati</taxon>
        <taxon>Pseudomonadota</taxon>
        <taxon>Gammaproteobacteria</taxon>
        <taxon>Pasteurellales</taxon>
        <taxon>Psittacicellaceae</taxon>
        <taxon>Psittacicella</taxon>
    </lineage>
</organism>
<dbReference type="AlphaFoldDB" id="A0A3A1XZN0"/>
<evidence type="ECO:0000256" key="4">
    <source>
        <dbReference type="ARBA" id="ARBA00023065"/>
    </source>
</evidence>
<dbReference type="PANTHER" id="PTHR11910">
    <property type="entry name" value="ATP SYNTHASE DELTA CHAIN"/>
    <property type="match status" value="1"/>
</dbReference>
<keyword evidence="6 8" id="KW-0139">CF(1)</keyword>
<dbReference type="PRINTS" id="PR00125">
    <property type="entry name" value="ATPASEDELTA"/>
</dbReference>
<keyword evidence="7 8" id="KW-0066">ATP synthesis</keyword>
<gene>
    <name evidence="8" type="primary">atpH</name>
    <name evidence="9" type="ORF">CKF54_06565</name>
</gene>